<reference evidence="1" key="1">
    <citation type="submission" date="2020-09" db="EMBL/GenBank/DDBJ databases">
        <title>Whole genome shotgun sequence of Streptomyces achromogenes subsp. rubradiris NBRC 14000.</title>
        <authorList>
            <person name="Komaki H."/>
            <person name="Tamura T."/>
        </authorList>
    </citation>
    <scope>NUCLEOTIDE SEQUENCE</scope>
    <source>
        <strain evidence="1 3">NBRC 14000</strain>
    </source>
</reference>
<sequence length="94" mass="10248">MTTIMEFHEAALYALRDRIMTTAADDDRTPQQELDGLSDRGLAAYWHGYRTAVGNGLTGYALHAAAFRAALTAPTDAAHADTKRLRQVLTQSLA</sequence>
<dbReference type="EMBL" id="BNEA01000010">
    <property type="protein sequence ID" value="GHI52862.1"/>
    <property type="molecule type" value="Genomic_DNA"/>
</dbReference>
<dbReference type="EMBL" id="BNEA01000010">
    <property type="protein sequence ID" value="GHI52849.1"/>
    <property type="molecule type" value="Genomic_DNA"/>
</dbReference>
<protein>
    <submittedName>
        <fullName evidence="1">Uncharacterized protein</fullName>
    </submittedName>
</protein>
<reference evidence="3" key="2">
    <citation type="submission" date="2023-07" db="EMBL/GenBank/DDBJ databases">
        <title>Whole genome shotgun sequence of Streptomyces achromogenes subsp. rubradiris NBRC 14000.</title>
        <authorList>
            <person name="Komaki H."/>
            <person name="Tamura T."/>
        </authorList>
    </citation>
    <scope>NUCLEOTIDE SEQUENCE [LARGE SCALE GENOMIC DNA]</scope>
    <source>
        <strain evidence="2 3">NBRC 14000</strain>
    </source>
</reference>
<name>A0ABQ3RAF9_STRRR</name>
<keyword evidence="3" id="KW-1185">Reference proteome</keyword>
<gene>
    <name evidence="1" type="ORF">Srubr_26950</name>
    <name evidence="2" type="ORF">Srubr_27080</name>
</gene>
<evidence type="ECO:0000313" key="1">
    <source>
        <dbReference type="EMBL" id="GHI52849.1"/>
    </source>
</evidence>
<comment type="caution">
    <text evidence="1">The sequence shown here is derived from an EMBL/GenBank/DDBJ whole genome shotgun (WGS) entry which is preliminary data.</text>
</comment>
<dbReference type="RefSeq" id="WP_189999975.1">
    <property type="nucleotide sequence ID" value="NZ_BNCB01000046.1"/>
</dbReference>
<accession>A0ABQ3RAF9</accession>
<evidence type="ECO:0000313" key="2">
    <source>
        <dbReference type="EMBL" id="GHI52862.1"/>
    </source>
</evidence>
<proteinExistence type="predicted"/>
<organism evidence="1 3">
    <name type="scientific">Streptomyces rubradiris</name>
    <name type="common">Streptomyces achromogenes subsp. rubradiris</name>
    <dbReference type="NCBI Taxonomy" id="285531"/>
    <lineage>
        <taxon>Bacteria</taxon>
        <taxon>Bacillati</taxon>
        <taxon>Actinomycetota</taxon>
        <taxon>Actinomycetes</taxon>
        <taxon>Kitasatosporales</taxon>
        <taxon>Streptomycetaceae</taxon>
        <taxon>Streptomyces</taxon>
    </lineage>
</organism>
<evidence type="ECO:0000313" key="3">
    <source>
        <dbReference type="Proteomes" id="UP000646738"/>
    </source>
</evidence>
<dbReference type="Proteomes" id="UP000646738">
    <property type="component" value="Unassembled WGS sequence"/>
</dbReference>